<proteinExistence type="predicted"/>
<organism evidence="1 2">
    <name type="scientific">Forsythia ovata</name>
    <dbReference type="NCBI Taxonomy" id="205694"/>
    <lineage>
        <taxon>Eukaryota</taxon>
        <taxon>Viridiplantae</taxon>
        <taxon>Streptophyta</taxon>
        <taxon>Embryophyta</taxon>
        <taxon>Tracheophyta</taxon>
        <taxon>Spermatophyta</taxon>
        <taxon>Magnoliopsida</taxon>
        <taxon>eudicotyledons</taxon>
        <taxon>Gunneridae</taxon>
        <taxon>Pentapetalae</taxon>
        <taxon>asterids</taxon>
        <taxon>lamiids</taxon>
        <taxon>Lamiales</taxon>
        <taxon>Oleaceae</taxon>
        <taxon>Forsythieae</taxon>
        <taxon>Forsythia</taxon>
    </lineage>
</organism>
<accession>A0ABD1T4P2</accession>
<dbReference type="Proteomes" id="UP001604277">
    <property type="component" value="Unassembled WGS sequence"/>
</dbReference>
<protein>
    <submittedName>
        <fullName evidence="1">Protein ACCUMULATION AND REPLICATION OF CHLOROPLASTS 6</fullName>
    </submittedName>
</protein>
<dbReference type="AlphaFoldDB" id="A0ABD1T4P2"/>
<reference evidence="2" key="1">
    <citation type="submission" date="2024-07" db="EMBL/GenBank/DDBJ databases">
        <title>Two chromosome-level genome assemblies of Korean endemic species Abeliophyllum distichum and Forsythia ovata (Oleaceae).</title>
        <authorList>
            <person name="Jang H."/>
        </authorList>
    </citation>
    <scope>NUCLEOTIDE SEQUENCE [LARGE SCALE GENOMIC DNA]</scope>
</reference>
<evidence type="ECO:0000313" key="2">
    <source>
        <dbReference type="Proteomes" id="UP001604277"/>
    </source>
</evidence>
<sequence length="118" mass="13348">MQKVFPLGHGEKNVRHYEENEMKNYELPTAGAELGAHDDEDDSTYMIGIPERNGSDELQQQGIITDKIKDATVGTYALYVRRLPITYAILVPILCARDALKRKIMCVLEETKAFAQYA</sequence>
<dbReference type="EMBL" id="JBFOLJ010000009">
    <property type="protein sequence ID" value="KAL2507681.1"/>
    <property type="molecule type" value="Genomic_DNA"/>
</dbReference>
<keyword evidence="2" id="KW-1185">Reference proteome</keyword>
<gene>
    <name evidence="1" type="ORF">Fot_31328</name>
</gene>
<comment type="caution">
    <text evidence="1">The sequence shown here is derived from an EMBL/GenBank/DDBJ whole genome shotgun (WGS) entry which is preliminary data.</text>
</comment>
<name>A0ABD1T4P2_9LAMI</name>
<evidence type="ECO:0000313" key="1">
    <source>
        <dbReference type="EMBL" id="KAL2507681.1"/>
    </source>
</evidence>